<organism evidence="1 2">
    <name type="scientific">Sphagnum magellanicum</name>
    <dbReference type="NCBI Taxonomy" id="128215"/>
    <lineage>
        <taxon>Eukaryota</taxon>
        <taxon>Viridiplantae</taxon>
        <taxon>Streptophyta</taxon>
        <taxon>Embryophyta</taxon>
        <taxon>Bryophyta</taxon>
        <taxon>Sphagnophytina</taxon>
        <taxon>Sphagnopsida</taxon>
        <taxon>Sphagnales</taxon>
        <taxon>Sphagnaceae</taxon>
        <taxon>Sphagnum</taxon>
    </lineage>
</organism>
<evidence type="ECO:0000313" key="1">
    <source>
        <dbReference type="EMBL" id="KAH9557553.1"/>
    </source>
</evidence>
<dbReference type="EMBL" id="CM038913">
    <property type="protein sequence ID" value="KAH9557553.1"/>
    <property type="molecule type" value="Genomic_DNA"/>
</dbReference>
<keyword evidence="2" id="KW-1185">Reference proteome</keyword>
<reference evidence="2" key="1">
    <citation type="journal article" date="2022" name="New Phytol.">
        <title>Phylogenomic structure and speciation in an emerging model: the Sphagnum magellanicum complex (Bryophyta).</title>
        <authorList>
            <person name="Shaw A.J."/>
            <person name="Piatkowski B."/>
            <person name="Duffy A.M."/>
            <person name="Aguero B."/>
            <person name="Imwattana K."/>
            <person name="Nieto-Lugilde M."/>
            <person name="Healey A."/>
            <person name="Weston D.J."/>
            <person name="Patel M.N."/>
            <person name="Schmutz J."/>
            <person name="Grimwood J."/>
            <person name="Yavitt J.B."/>
            <person name="Hassel K."/>
            <person name="Stenoien H.K."/>
            <person name="Flatberg K.I."/>
            <person name="Bickford C.P."/>
            <person name="Hicks K.A."/>
        </authorList>
    </citation>
    <scope>NUCLEOTIDE SEQUENCE [LARGE SCALE GENOMIC DNA]</scope>
</reference>
<gene>
    <name evidence="1" type="ORF">CY35_07G089200</name>
</gene>
<name>A0ACB8HMU9_9BRYO</name>
<dbReference type="Proteomes" id="UP000828922">
    <property type="component" value="Linkage Group LG07"/>
</dbReference>
<accession>A0ACB8HMU9</accession>
<protein>
    <submittedName>
        <fullName evidence="1">Uncharacterized protein</fullName>
    </submittedName>
</protein>
<evidence type="ECO:0000313" key="2">
    <source>
        <dbReference type="Proteomes" id="UP000828922"/>
    </source>
</evidence>
<proteinExistence type="predicted"/>
<comment type="caution">
    <text evidence="1">The sequence shown here is derived from an EMBL/GenBank/DDBJ whole genome shotgun (WGS) entry which is preliminary data.</text>
</comment>
<sequence length="272" mass="30170">MPNLLLPFILSTYTGEVYENIRAISLSIIDLLCKDSKEEITQWALESDIIAACIHAIEVGSRLSKVISMSILESMLRDSRTLAAVCDPTSNLAMDILIMLTHLVAVLAVVQDFSPRLVFHVVRSYILLCQHPRALQLVKDNLPQQLQDHTFHELKKVYPLFRHLHHQLLLSTGKAWSHMPEVSPDSENQSPATTSSFNSDKDNLPSSGGLLDTSSRLASPTCSRKASPSTPTSDLSNPLQQLDLNKQEWSPSVRQGGMVTHNQVHALGEQFA</sequence>